<name>A0A6C0AD61_9ZZZZ</name>
<proteinExistence type="predicted"/>
<dbReference type="EMBL" id="MN740550">
    <property type="protein sequence ID" value="QHS77481.1"/>
    <property type="molecule type" value="Genomic_DNA"/>
</dbReference>
<dbReference type="AlphaFoldDB" id="A0A6C0AD61"/>
<reference evidence="1" key="1">
    <citation type="journal article" date="2020" name="Nature">
        <title>Giant virus diversity and host interactions through global metagenomics.</title>
        <authorList>
            <person name="Schulz F."/>
            <person name="Roux S."/>
            <person name="Paez-Espino D."/>
            <person name="Jungbluth S."/>
            <person name="Walsh D.A."/>
            <person name="Denef V.J."/>
            <person name="McMahon K.D."/>
            <person name="Konstantinidis K.T."/>
            <person name="Eloe-Fadrosh E.A."/>
            <person name="Kyrpides N.C."/>
            <person name="Woyke T."/>
        </authorList>
    </citation>
    <scope>NUCLEOTIDE SEQUENCE</scope>
    <source>
        <strain evidence="1">GVMAG-S-1004661-13</strain>
    </source>
</reference>
<evidence type="ECO:0000313" key="1">
    <source>
        <dbReference type="EMBL" id="QHS77481.1"/>
    </source>
</evidence>
<organism evidence="1">
    <name type="scientific">viral metagenome</name>
    <dbReference type="NCBI Taxonomy" id="1070528"/>
    <lineage>
        <taxon>unclassified sequences</taxon>
        <taxon>metagenomes</taxon>
        <taxon>organismal metagenomes</taxon>
    </lineage>
</organism>
<accession>A0A6C0AD61</accession>
<protein>
    <submittedName>
        <fullName evidence="1">Uncharacterized protein</fullName>
    </submittedName>
</protein>
<sequence length="353" mass="42115">MTMSNKEKDYFNELEWIQKNTQDLYLPHKDYIQSSENVLDFNKNLSFESKQEIFFKSPLNFVMSHVVPSNKKAKFIGNFRLEINSKYKLRDILYSLDIEIGGNTINKIYPEGFDSVFMCQNSKNRSIDKIDKKVYFLPGIRYLQLKDYYETRFWIKFKNFQDSDVKLIYDYYNNSVPKIKTTPNDDDPIYNYLLIPYYQTYFHGNDKLDHNEPRFYTRLSFNGVILYLNIELYDSKTKNYSKILSKQFEEIILEINGRIVIIDKNLLKYFEEKYGNGIIPLTKFLDFKNRIGGISLNNNWGSITLVKSTKSENKNEIFDTVKIFGAGYNFMKNASTEYHYKMRNLNKYNFIAY</sequence>